<reference evidence="4 5" key="1">
    <citation type="submission" date="2018-02" db="EMBL/GenBank/DDBJ databases">
        <title>Whole genome sequencing of endophytic bacterium.</title>
        <authorList>
            <person name="Eedara R."/>
            <person name="Podile A.R."/>
        </authorList>
    </citation>
    <scope>NUCLEOTIDE SEQUENCE [LARGE SCALE GENOMIC DNA]</scope>
    <source>
        <strain evidence="4 5">RP1T</strain>
    </source>
</reference>
<comment type="caution">
    <text evidence="4">The sequence shown here is derived from an EMBL/GenBank/DDBJ whole genome shotgun (WGS) entry which is preliminary data.</text>
</comment>
<evidence type="ECO:0000313" key="4">
    <source>
        <dbReference type="EMBL" id="PRH87610.1"/>
    </source>
</evidence>
<keyword evidence="3" id="KW-1133">Transmembrane helix</keyword>
<sequence>MTSAEVLEQDWDGYLTLLRRALRDLPENNVKTRRAVYNHAEKTQKQLFDDDEGETDAEDLDYHHRLLRTTIRILENDIRADVDVFADSYAPPDLREAANKLAEARDLRRSRKRNAAAREARLVEGGVQEDYLSRASRQDLELIAHLSNGLFLADPARGKNGRGTRVAGAIGVIRAILIVQFQLIASESRFGILWMLIQPAVLLTLISLVYFILQTQFIMNMDVPTFALVGSTTWIMCRQVIFRVSTAIAHNRIFINLPPVRPIHQALAYAIQYLIIYAVVFVILLTCGRLVNMITLPANVPTVISYVVAMWSFGFAIGLIFGSIAVHWPFFLRLASVLERALQLFSSVFFVTEQLPEEYRGYVLWSPTAHGMQLLRAAYFPGYASSDANPTYFYLCLIAVLGIGLLAEKHARPRIQPV</sequence>
<feature type="transmembrane region" description="Helical" evidence="3">
    <location>
        <begin position="225"/>
        <end position="249"/>
    </location>
</feature>
<dbReference type="GO" id="GO:0140359">
    <property type="term" value="F:ABC-type transporter activity"/>
    <property type="evidence" value="ECO:0007669"/>
    <property type="project" value="InterPro"/>
</dbReference>
<dbReference type="OrthoDB" id="8479094at2"/>
<dbReference type="GO" id="GO:0015920">
    <property type="term" value="P:lipopolysaccharide transport"/>
    <property type="evidence" value="ECO:0007669"/>
    <property type="project" value="TreeGrafter"/>
</dbReference>
<dbReference type="AlphaFoldDB" id="A0A2S9QE75"/>
<keyword evidence="3" id="KW-0812">Transmembrane</keyword>
<gene>
    <name evidence="4" type="ORF">C5L14_13525</name>
</gene>
<dbReference type="InterPro" id="IPR000412">
    <property type="entry name" value="ABC_2_transport"/>
</dbReference>
<feature type="transmembrane region" description="Helical" evidence="3">
    <location>
        <begin position="191"/>
        <end position="213"/>
    </location>
</feature>
<organism evidence="4 5">
    <name type="scientific">Labrys okinawensis</name>
    <dbReference type="NCBI Taxonomy" id="346911"/>
    <lineage>
        <taxon>Bacteria</taxon>
        <taxon>Pseudomonadati</taxon>
        <taxon>Pseudomonadota</taxon>
        <taxon>Alphaproteobacteria</taxon>
        <taxon>Hyphomicrobiales</taxon>
        <taxon>Xanthobacteraceae</taxon>
        <taxon>Labrys</taxon>
    </lineage>
</organism>
<dbReference type="Proteomes" id="UP000237682">
    <property type="component" value="Unassembled WGS sequence"/>
</dbReference>
<feature type="transmembrane region" description="Helical" evidence="3">
    <location>
        <begin position="269"/>
        <end position="291"/>
    </location>
</feature>
<dbReference type="PRINTS" id="PR00164">
    <property type="entry name" value="ABC2TRNSPORT"/>
</dbReference>
<keyword evidence="3" id="KW-0472">Membrane</keyword>
<dbReference type="GO" id="GO:0043190">
    <property type="term" value="C:ATP-binding cassette (ABC) transporter complex"/>
    <property type="evidence" value="ECO:0007669"/>
    <property type="project" value="InterPro"/>
</dbReference>
<dbReference type="EMBL" id="PUEJ01000004">
    <property type="protein sequence ID" value="PRH87610.1"/>
    <property type="molecule type" value="Genomic_DNA"/>
</dbReference>
<accession>A0A2S9QE75</accession>
<comment type="similarity">
    <text evidence="1">Belongs to the ABC-2 integral membrane protein family.</text>
</comment>
<evidence type="ECO:0000313" key="5">
    <source>
        <dbReference type="Proteomes" id="UP000237682"/>
    </source>
</evidence>
<name>A0A2S9QE75_9HYPH</name>
<evidence type="ECO:0000256" key="1">
    <source>
        <dbReference type="ARBA" id="ARBA00007783"/>
    </source>
</evidence>
<evidence type="ECO:0000256" key="2">
    <source>
        <dbReference type="ARBA" id="ARBA00022448"/>
    </source>
</evidence>
<dbReference type="PANTHER" id="PTHR30413:SF10">
    <property type="entry name" value="CAPSULE POLYSACCHARIDE EXPORT INNER-MEMBRANE PROTEIN CTRC"/>
    <property type="match status" value="1"/>
</dbReference>
<feature type="transmembrane region" description="Helical" evidence="3">
    <location>
        <begin position="166"/>
        <end position="185"/>
    </location>
</feature>
<feature type="transmembrane region" description="Helical" evidence="3">
    <location>
        <begin position="303"/>
        <end position="328"/>
    </location>
</feature>
<protein>
    <submittedName>
        <fullName evidence="4">Sugar ABC transporter permease</fullName>
    </submittedName>
</protein>
<dbReference type="PANTHER" id="PTHR30413">
    <property type="entry name" value="INNER MEMBRANE TRANSPORT PERMEASE"/>
    <property type="match status" value="1"/>
</dbReference>
<keyword evidence="5" id="KW-1185">Reference proteome</keyword>
<proteinExistence type="inferred from homology"/>
<feature type="transmembrane region" description="Helical" evidence="3">
    <location>
        <begin position="391"/>
        <end position="407"/>
    </location>
</feature>
<keyword evidence="2" id="KW-0813">Transport</keyword>
<dbReference type="RefSeq" id="WP_105862541.1">
    <property type="nucleotide sequence ID" value="NZ_PUEJ01000004.1"/>
</dbReference>
<evidence type="ECO:0000256" key="3">
    <source>
        <dbReference type="SAM" id="Phobius"/>
    </source>
</evidence>